<dbReference type="CDD" id="cd00635">
    <property type="entry name" value="PLPDE_III_YBL036c_like"/>
    <property type="match status" value="1"/>
</dbReference>
<sequence length="265" mass="28791">MYHPALAPAVPLVEPVWREAISPEDFAANLADVNARIAAACLQAGRSPASVRLLPVSKTWPAERVRLAWQAGLREFGENRIQEASAKARELADLDGLRWAIIGHLQSNKARQLVRFASEFHALDSLALALELDKRLQQAGRGLDVLVQINTSGEASKFGLAPQDAAAFLHALRPYSALRVRGLMTLALHSRDVPAVRQCFAGLRVLRDHLQQIAPAGMQLDELSMGMSGDFELAIAEGATTVRIGQALFGPRVMPDALFWPGLAQ</sequence>
<dbReference type="SUPFAM" id="SSF51419">
    <property type="entry name" value="PLP-binding barrel"/>
    <property type="match status" value="1"/>
</dbReference>
<evidence type="ECO:0000313" key="6">
    <source>
        <dbReference type="EMBL" id="SMC25345.1"/>
    </source>
</evidence>
<feature type="domain" description="Alanine racemase N-terminal" evidence="5">
    <location>
        <begin position="50"/>
        <end position="251"/>
    </location>
</feature>
<dbReference type="InterPro" id="IPR011078">
    <property type="entry name" value="PyrdxlP_homeostasis"/>
</dbReference>
<dbReference type="Proteomes" id="UP000192761">
    <property type="component" value="Unassembled WGS sequence"/>
</dbReference>
<dbReference type="Pfam" id="PF01168">
    <property type="entry name" value="Ala_racemase_N"/>
    <property type="match status" value="1"/>
</dbReference>
<proteinExistence type="inferred from homology"/>
<dbReference type="GO" id="GO:0030170">
    <property type="term" value="F:pyridoxal phosphate binding"/>
    <property type="evidence" value="ECO:0007669"/>
    <property type="project" value="UniProtKB-UniRule"/>
</dbReference>
<comment type="function">
    <text evidence="2">Pyridoxal 5'-phosphate (PLP)-binding protein, which is involved in PLP homeostasis.</text>
</comment>
<keyword evidence="1 2" id="KW-0663">Pyridoxal phosphate</keyword>
<dbReference type="STRING" id="1121001.SAMN02745857_02138"/>
<dbReference type="RefSeq" id="WP_245804326.1">
    <property type="nucleotide sequence ID" value="NZ_FWXD01000011.1"/>
</dbReference>
<dbReference type="PIRSF" id="PIRSF004848">
    <property type="entry name" value="YBL036c_PLPDEIII"/>
    <property type="match status" value="1"/>
</dbReference>
<dbReference type="AlphaFoldDB" id="A0A1W1XNB2"/>
<comment type="similarity">
    <text evidence="2 4">Belongs to the pyridoxal phosphate-binding protein YggS/PROSC family.</text>
</comment>
<keyword evidence="7" id="KW-1185">Reference proteome</keyword>
<dbReference type="InterPro" id="IPR029066">
    <property type="entry name" value="PLP-binding_barrel"/>
</dbReference>
<reference evidence="6 7" key="1">
    <citation type="submission" date="2017-04" db="EMBL/GenBank/DDBJ databases">
        <authorList>
            <person name="Afonso C.L."/>
            <person name="Miller P.J."/>
            <person name="Scott M.A."/>
            <person name="Spackman E."/>
            <person name="Goraichik I."/>
            <person name="Dimitrov K.M."/>
            <person name="Suarez D.L."/>
            <person name="Swayne D.E."/>
        </authorList>
    </citation>
    <scope>NUCLEOTIDE SEQUENCE [LARGE SCALE GENOMIC DNA]</scope>
    <source>
        <strain evidence="6 7">DSM 23236</strain>
    </source>
</reference>
<evidence type="ECO:0000313" key="7">
    <source>
        <dbReference type="Proteomes" id="UP000192761"/>
    </source>
</evidence>
<dbReference type="NCBIfam" id="TIGR00044">
    <property type="entry name" value="YggS family pyridoxal phosphate-dependent enzyme"/>
    <property type="match status" value="1"/>
</dbReference>
<gene>
    <name evidence="6" type="ORF">SAMN02745857_02138</name>
</gene>
<dbReference type="Gene3D" id="3.20.20.10">
    <property type="entry name" value="Alanine racemase"/>
    <property type="match status" value="1"/>
</dbReference>
<dbReference type="PANTHER" id="PTHR10146">
    <property type="entry name" value="PROLINE SYNTHETASE CO-TRANSCRIBED BACTERIAL HOMOLOG PROTEIN"/>
    <property type="match status" value="1"/>
</dbReference>
<protein>
    <recommendedName>
        <fullName evidence="2">Pyridoxal phosphate homeostasis protein</fullName>
        <shortName evidence="2">PLP homeostasis protein</shortName>
    </recommendedName>
</protein>
<accession>A0A1W1XNB2</accession>
<comment type="cofactor">
    <cofactor evidence="3">
        <name>pyridoxal 5'-phosphate</name>
        <dbReference type="ChEBI" id="CHEBI:597326"/>
    </cofactor>
</comment>
<evidence type="ECO:0000256" key="1">
    <source>
        <dbReference type="ARBA" id="ARBA00022898"/>
    </source>
</evidence>
<evidence type="ECO:0000256" key="3">
    <source>
        <dbReference type="PIRSR" id="PIRSR004848-1"/>
    </source>
</evidence>
<dbReference type="FunFam" id="3.20.20.10:FF:000018">
    <property type="entry name" value="Pyridoxal phosphate homeostasis protein"/>
    <property type="match status" value="1"/>
</dbReference>
<dbReference type="HAMAP" id="MF_02087">
    <property type="entry name" value="PLP_homeostasis"/>
    <property type="match status" value="1"/>
</dbReference>
<feature type="modified residue" description="N6-(pyridoxal phosphate)lysine" evidence="2 3">
    <location>
        <position position="58"/>
    </location>
</feature>
<dbReference type="EMBL" id="FWXD01000011">
    <property type="protein sequence ID" value="SMC25345.1"/>
    <property type="molecule type" value="Genomic_DNA"/>
</dbReference>
<name>A0A1W1XNB2_9NEIS</name>
<evidence type="ECO:0000259" key="5">
    <source>
        <dbReference type="Pfam" id="PF01168"/>
    </source>
</evidence>
<organism evidence="6 7">
    <name type="scientific">Andreprevotia lacus DSM 23236</name>
    <dbReference type="NCBI Taxonomy" id="1121001"/>
    <lineage>
        <taxon>Bacteria</taxon>
        <taxon>Pseudomonadati</taxon>
        <taxon>Pseudomonadota</taxon>
        <taxon>Betaproteobacteria</taxon>
        <taxon>Neisseriales</taxon>
        <taxon>Chitinibacteraceae</taxon>
        <taxon>Andreprevotia</taxon>
    </lineage>
</organism>
<dbReference type="InterPro" id="IPR001608">
    <property type="entry name" value="Ala_racemase_N"/>
</dbReference>
<dbReference type="PANTHER" id="PTHR10146:SF14">
    <property type="entry name" value="PYRIDOXAL PHOSPHATE HOMEOSTASIS PROTEIN"/>
    <property type="match status" value="1"/>
</dbReference>
<evidence type="ECO:0000256" key="2">
    <source>
        <dbReference type="HAMAP-Rule" id="MF_02087"/>
    </source>
</evidence>
<evidence type="ECO:0000256" key="4">
    <source>
        <dbReference type="RuleBase" id="RU004514"/>
    </source>
</evidence>